<evidence type="ECO:0000313" key="2">
    <source>
        <dbReference type="EMBL" id="EMA39008.1"/>
    </source>
</evidence>
<keyword evidence="1" id="KW-0472">Membrane</keyword>
<evidence type="ECO:0000256" key="1">
    <source>
        <dbReference type="SAM" id="Phobius"/>
    </source>
</evidence>
<dbReference type="RefSeq" id="WP_007692538.1">
    <property type="nucleotide sequence ID" value="NZ_AJRK01000417.1"/>
</dbReference>
<gene>
    <name evidence="2" type="ORF">C447_07623</name>
</gene>
<comment type="caution">
    <text evidence="2">The sequence shown here is derived from an EMBL/GenBank/DDBJ whole genome shotgun (WGS) entry which is preliminary data.</text>
</comment>
<sequence>MAQRTTIGADRHRSGFEFETRTQLDLLIFLIALVGAGLTLGPPIGLLAGLVCLGVALLTLARLYSREFR</sequence>
<proteinExistence type="predicted"/>
<dbReference type="EMBL" id="AOMB01000022">
    <property type="protein sequence ID" value="EMA39008.1"/>
    <property type="molecule type" value="Genomic_DNA"/>
</dbReference>
<organism evidence="2 3">
    <name type="scientific">Halococcus hamelinensis 100A6</name>
    <dbReference type="NCBI Taxonomy" id="1132509"/>
    <lineage>
        <taxon>Archaea</taxon>
        <taxon>Methanobacteriati</taxon>
        <taxon>Methanobacteriota</taxon>
        <taxon>Stenosarchaea group</taxon>
        <taxon>Halobacteria</taxon>
        <taxon>Halobacteriales</taxon>
        <taxon>Halococcaceae</taxon>
        <taxon>Halococcus</taxon>
    </lineage>
</organism>
<protein>
    <submittedName>
        <fullName evidence="2">Uncharacterized protein</fullName>
    </submittedName>
</protein>
<dbReference type="PATRIC" id="fig|1132509.6.peg.1724"/>
<keyword evidence="1" id="KW-0812">Transmembrane</keyword>
<reference evidence="2 3" key="1">
    <citation type="journal article" date="2014" name="PLoS Genet.">
        <title>Phylogenetically driven sequencing of extremely halophilic archaea reveals strategies for static and dynamic osmo-response.</title>
        <authorList>
            <person name="Becker E.A."/>
            <person name="Seitzer P.M."/>
            <person name="Tritt A."/>
            <person name="Larsen D."/>
            <person name="Krusor M."/>
            <person name="Yao A.I."/>
            <person name="Wu D."/>
            <person name="Madern D."/>
            <person name="Eisen J.A."/>
            <person name="Darling A.E."/>
            <person name="Facciotti M.T."/>
        </authorList>
    </citation>
    <scope>NUCLEOTIDE SEQUENCE [LARGE SCALE GENOMIC DNA]</scope>
    <source>
        <strain evidence="2 3">100A6</strain>
    </source>
</reference>
<keyword evidence="1" id="KW-1133">Transmembrane helix</keyword>
<name>M0M0U1_9EURY</name>
<dbReference type="Proteomes" id="UP000011566">
    <property type="component" value="Unassembled WGS sequence"/>
</dbReference>
<accession>M0M0U1</accession>
<evidence type="ECO:0000313" key="3">
    <source>
        <dbReference type="Proteomes" id="UP000011566"/>
    </source>
</evidence>
<feature type="transmembrane region" description="Helical" evidence="1">
    <location>
        <begin position="44"/>
        <end position="64"/>
    </location>
</feature>
<keyword evidence="3" id="KW-1185">Reference proteome</keyword>
<dbReference type="OrthoDB" id="375223at2157"/>
<dbReference type="AlphaFoldDB" id="M0M0U1"/>